<name>A0A8J3S8H6_PLARO</name>
<organism evidence="1 2">
    <name type="scientific">Planobispora rosea</name>
    <dbReference type="NCBI Taxonomy" id="35762"/>
    <lineage>
        <taxon>Bacteria</taxon>
        <taxon>Bacillati</taxon>
        <taxon>Actinomycetota</taxon>
        <taxon>Actinomycetes</taxon>
        <taxon>Streptosporangiales</taxon>
        <taxon>Streptosporangiaceae</taxon>
        <taxon>Planobispora</taxon>
    </lineage>
</organism>
<dbReference type="AlphaFoldDB" id="A0A8J3S8H6"/>
<evidence type="ECO:0008006" key="3">
    <source>
        <dbReference type="Google" id="ProtNLM"/>
    </source>
</evidence>
<dbReference type="Proteomes" id="UP000655044">
    <property type="component" value="Unassembled WGS sequence"/>
</dbReference>
<dbReference type="EMBL" id="BOOI01000128">
    <property type="protein sequence ID" value="GIH89303.1"/>
    <property type="molecule type" value="Genomic_DNA"/>
</dbReference>
<keyword evidence="2" id="KW-1185">Reference proteome</keyword>
<reference evidence="1" key="1">
    <citation type="submission" date="2021-01" db="EMBL/GenBank/DDBJ databases">
        <title>Whole genome shotgun sequence of Planobispora rosea NBRC 15558.</title>
        <authorList>
            <person name="Komaki H."/>
            <person name="Tamura T."/>
        </authorList>
    </citation>
    <scope>NUCLEOTIDE SEQUENCE</scope>
    <source>
        <strain evidence="1">NBRC 15558</strain>
    </source>
</reference>
<proteinExistence type="predicted"/>
<accession>A0A8J3S8H6</accession>
<protein>
    <recommendedName>
        <fullName evidence="3">Transposase</fullName>
    </recommendedName>
</protein>
<gene>
    <name evidence="1" type="ORF">Pro02_77110</name>
</gene>
<evidence type="ECO:0000313" key="1">
    <source>
        <dbReference type="EMBL" id="GIH89303.1"/>
    </source>
</evidence>
<sequence>MPGKGYPPEFRRKVLDLAHGQDVHLLALLKRFPPALQRSCIRFRAWLVSATPGRRYALRVLRLRVVSSGHQQEDAGAPGRCRVKVEPSPGALVAVMVPPWASAIA</sequence>
<evidence type="ECO:0000313" key="2">
    <source>
        <dbReference type="Proteomes" id="UP000655044"/>
    </source>
</evidence>
<comment type="caution">
    <text evidence="1">The sequence shown here is derived from an EMBL/GenBank/DDBJ whole genome shotgun (WGS) entry which is preliminary data.</text>
</comment>